<dbReference type="GO" id="GO:0006629">
    <property type="term" value="P:lipid metabolic process"/>
    <property type="evidence" value="ECO:0007669"/>
    <property type="project" value="InterPro"/>
</dbReference>
<comment type="caution">
    <text evidence="3">The sequence shown here is derived from an EMBL/GenBank/DDBJ whole genome shotgun (WGS) entry which is preliminary data.</text>
</comment>
<dbReference type="AlphaFoldDB" id="A0AAN8W2U6"/>
<reference evidence="3 4" key="1">
    <citation type="submission" date="2023-12" db="EMBL/GenBank/DDBJ databases">
        <title>A high-quality genome assembly for Dillenia turbinata (Dilleniales).</title>
        <authorList>
            <person name="Chanderbali A."/>
        </authorList>
    </citation>
    <scope>NUCLEOTIDE SEQUENCE [LARGE SCALE GENOMIC DNA]</scope>
    <source>
        <strain evidence="3">LSX21</strain>
        <tissue evidence="3">Leaf</tissue>
    </source>
</reference>
<dbReference type="PANTHER" id="PTHR47418">
    <property type="entry name" value="ALPHA/BETA-HYDROLASES SUPERFAMILY PROTEIN"/>
    <property type="match status" value="1"/>
</dbReference>
<feature type="domain" description="Fungal lipase-type" evidence="2">
    <location>
        <begin position="173"/>
        <end position="219"/>
    </location>
</feature>
<dbReference type="EMBL" id="JBAMMX010000005">
    <property type="protein sequence ID" value="KAK6940701.1"/>
    <property type="molecule type" value="Genomic_DNA"/>
</dbReference>
<dbReference type="Gene3D" id="3.40.50.1820">
    <property type="entry name" value="alpha/beta hydrolase"/>
    <property type="match status" value="1"/>
</dbReference>
<dbReference type="SUPFAM" id="SSF53474">
    <property type="entry name" value="alpha/beta-Hydrolases"/>
    <property type="match status" value="1"/>
</dbReference>
<gene>
    <name evidence="3" type="ORF">RJ641_030232</name>
</gene>
<dbReference type="Proteomes" id="UP001370490">
    <property type="component" value="Unassembled WGS sequence"/>
</dbReference>
<dbReference type="InterPro" id="IPR002921">
    <property type="entry name" value="Fungal_lipase-type"/>
</dbReference>
<name>A0AAN8W2U6_9MAGN</name>
<dbReference type="GO" id="GO:0016787">
    <property type="term" value="F:hydrolase activity"/>
    <property type="evidence" value="ECO:0007669"/>
    <property type="project" value="UniProtKB-KW"/>
</dbReference>
<proteinExistence type="predicted"/>
<dbReference type="InterPro" id="IPR029058">
    <property type="entry name" value="AB_hydrolase_fold"/>
</dbReference>
<dbReference type="Pfam" id="PF01764">
    <property type="entry name" value="Lipase_3"/>
    <property type="match status" value="1"/>
</dbReference>
<keyword evidence="1" id="KW-0378">Hydrolase</keyword>
<evidence type="ECO:0000256" key="1">
    <source>
        <dbReference type="ARBA" id="ARBA00022801"/>
    </source>
</evidence>
<organism evidence="3 4">
    <name type="scientific">Dillenia turbinata</name>
    <dbReference type="NCBI Taxonomy" id="194707"/>
    <lineage>
        <taxon>Eukaryota</taxon>
        <taxon>Viridiplantae</taxon>
        <taxon>Streptophyta</taxon>
        <taxon>Embryophyta</taxon>
        <taxon>Tracheophyta</taxon>
        <taxon>Spermatophyta</taxon>
        <taxon>Magnoliopsida</taxon>
        <taxon>eudicotyledons</taxon>
        <taxon>Gunneridae</taxon>
        <taxon>Pentapetalae</taxon>
        <taxon>Dilleniales</taxon>
        <taxon>Dilleniaceae</taxon>
        <taxon>Dillenia</taxon>
    </lineage>
</organism>
<keyword evidence="4" id="KW-1185">Reference proteome</keyword>
<evidence type="ECO:0000259" key="2">
    <source>
        <dbReference type="Pfam" id="PF01764"/>
    </source>
</evidence>
<protein>
    <submittedName>
        <fullName evidence="3">Fungal lipase-like domain</fullName>
    </submittedName>
</protein>
<evidence type="ECO:0000313" key="3">
    <source>
        <dbReference type="EMBL" id="KAK6940701.1"/>
    </source>
</evidence>
<accession>A0AAN8W2U6</accession>
<evidence type="ECO:0000313" key="4">
    <source>
        <dbReference type="Proteomes" id="UP001370490"/>
    </source>
</evidence>
<sequence>MADQSIKRFLHNIDASKKVLERQELYMSSDDDETSDGKWRLELDWLPKAIEPAFQLSRRALPTEIIAAIQWSKVGVQDWSLSDLTVGLYLIYLRQASSAQIEDVKGIQISSEPILRSCEKQHASRRQHFEISVMRPGYYIGIDTRKRLVILGIRGTHTVYDLVTDIVSSRHEEGFKLKLVGHSLGGAIASLLAIMLWKKSSKELGFSPDIVSAVSFATSPFFNGSPFLQDDIIPRLSLASLERLRNEIAQTDWVNELLSSSLCVCVLAHLGDGVFSKILRRSWSLAGLVPFKLGAGVQGGSSYNVAVENVPAVVSRIPSTSKPAMETEAKGGTRPMPEELCDSHYQALRDVLKCLPSSSDEAIFRQLRSAYIGHIASKAQRIVSFVLG</sequence>